<dbReference type="Pfam" id="PF17963">
    <property type="entry name" value="Big_9"/>
    <property type="match status" value="1"/>
</dbReference>
<dbReference type="Proteomes" id="UP000601768">
    <property type="component" value="Unassembled WGS sequence"/>
</dbReference>
<reference evidence="1" key="1">
    <citation type="journal article" date="2018" name="Int. J. Syst. Evol. Microbiol.">
        <title>Neptunicella marina gen. nov., sp. nov., isolated from surface seawater.</title>
        <authorList>
            <person name="Liu X."/>
            <person name="Lai Q."/>
            <person name="Du Y."/>
            <person name="Zhang X."/>
            <person name="Liu Z."/>
            <person name="Sun F."/>
            <person name="Shao Z."/>
        </authorList>
    </citation>
    <scope>NUCLEOTIDE SEQUENCE</scope>
    <source>
        <strain evidence="1">S27-2</strain>
    </source>
</reference>
<name>A0A8J6IRC3_9ALTE</name>
<dbReference type="Gene3D" id="3.40.390.10">
    <property type="entry name" value="Collagenase (Catalytic Domain)"/>
    <property type="match status" value="1"/>
</dbReference>
<comment type="caution">
    <text evidence="1">The sequence shown here is derived from an EMBL/GenBank/DDBJ whole genome shotgun (WGS) entry which is preliminary data.</text>
</comment>
<sequence length="800" mass="87644">MFLQFLKPNHVFWLILLLVVYVIRPANAVESEWQLIDTKSLIKAESNPVRTSSLELRGQHYWLNGIKIKQLYRYSPALAKTALAKQDSRIQLPVNGSLRTFTAKKNHLLPESLQRKYPAIQTFDLYNQQQKLAGKLEKTPSGMHASYLVEGQKWMLEPDVNTDVYLSYLVSEQQNEAFSEVTPRLQKTINSLQSQRALKPQNSVIHQYRLAMATTGEYSAKFSNDVEAVLSSTATLIQRINLVFQSDLAIEFVMAENSDQIIFTDATTDPFNNNTDDIDKAATVINERIGSQNFDLGHVLGTTGGGYASVGVTCVAGAKAEGYTGYSVVNNDYFYIDLVAHEIGHQVGGTHSFNGTSGFCSGNRSFDTAWEPGSGSTIMSYAGLCNSEDLQANVDDYFHIGTILQYRQELTSGRSGNCGTLVNLTSEQLVADAGANYTIPAQTPFMLTALQTENNPEGVTYNWEQYFEYINFTEHDPTPSPSASATEMAEDDGTRPLFRSFKPVTDPVRYLPALDLVLRGQGITRKGETYPTTSRLLRFGLSVRDNMGRIATDQAKITTTTEAGPFITILPDNNTLWHDQSEYSLEWDVANTDAAPVNCSAIDVYLSKTADASFDTLLASNIPNTGSAKLSSLPSAQTSNARLMLKCSDNIFYAVTPEFDIDVQSNRSPIAVDDELSLNENSSATEIDVLANDSDPDENDSLRIVAVTYEGQGTVTFTDSVISYTPATGFTGTETVTYQIEDDSGDVASAVLTIQVEKIPVVLPTPSGQNSGNGGGSAGGVTLLTLLCCWLVRRLYVANN</sequence>
<dbReference type="Gene3D" id="2.60.40.2810">
    <property type="match status" value="1"/>
</dbReference>
<dbReference type="InterPro" id="IPR024079">
    <property type="entry name" value="MetalloPept_cat_dom_sf"/>
</dbReference>
<protein>
    <submittedName>
        <fullName evidence="1">Cadherin-like domain-containing protein</fullName>
    </submittedName>
</protein>
<proteinExistence type="predicted"/>
<evidence type="ECO:0000313" key="2">
    <source>
        <dbReference type="Proteomes" id="UP000601768"/>
    </source>
</evidence>
<dbReference type="AlphaFoldDB" id="A0A8J6IRC3"/>
<dbReference type="PANTHER" id="PTHR34720:SF9">
    <property type="entry name" value="BLR4714 PROTEIN"/>
    <property type="match status" value="1"/>
</dbReference>
<keyword evidence="2" id="KW-1185">Reference proteome</keyword>
<evidence type="ECO:0000313" key="1">
    <source>
        <dbReference type="EMBL" id="MBC3764400.1"/>
    </source>
</evidence>
<dbReference type="GO" id="GO:0008237">
    <property type="term" value="F:metallopeptidase activity"/>
    <property type="evidence" value="ECO:0007669"/>
    <property type="project" value="InterPro"/>
</dbReference>
<organism evidence="1 2">
    <name type="scientific">Neptunicella marina</name>
    <dbReference type="NCBI Taxonomy" id="2125989"/>
    <lineage>
        <taxon>Bacteria</taxon>
        <taxon>Pseudomonadati</taxon>
        <taxon>Pseudomonadota</taxon>
        <taxon>Gammaproteobacteria</taxon>
        <taxon>Alteromonadales</taxon>
        <taxon>Alteromonadaceae</taxon>
        <taxon>Neptunicella</taxon>
    </lineage>
</organism>
<gene>
    <name evidence="1" type="ORF">H8B19_00805</name>
</gene>
<dbReference type="EMBL" id="JACNEP010000001">
    <property type="protein sequence ID" value="MBC3764400.1"/>
    <property type="molecule type" value="Genomic_DNA"/>
</dbReference>
<dbReference type="Pfam" id="PF13583">
    <property type="entry name" value="Reprolysin_4"/>
    <property type="match status" value="1"/>
</dbReference>
<reference evidence="1" key="2">
    <citation type="submission" date="2020-08" db="EMBL/GenBank/DDBJ databases">
        <authorList>
            <person name="Lai Q."/>
        </authorList>
    </citation>
    <scope>NUCLEOTIDE SEQUENCE</scope>
    <source>
        <strain evidence="1">S27-2</strain>
    </source>
</reference>
<accession>A0A8J6IRC3</accession>
<dbReference type="PANTHER" id="PTHR34720">
    <property type="entry name" value="MICROCYSTIN DEPENDENT PROTEIN"/>
    <property type="match status" value="1"/>
</dbReference>
<dbReference type="SUPFAM" id="SSF55486">
    <property type="entry name" value="Metalloproteases ('zincins'), catalytic domain"/>
    <property type="match status" value="1"/>
</dbReference>